<name>V3ZKB9_LOTGI</name>
<evidence type="ECO:0000313" key="2">
    <source>
        <dbReference type="EMBL" id="ESO84712.1"/>
    </source>
</evidence>
<evidence type="ECO:0008006" key="4">
    <source>
        <dbReference type="Google" id="ProtNLM"/>
    </source>
</evidence>
<dbReference type="InterPro" id="IPR016187">
    <property type="entry name" value="CTDL_fold"/>
</dbReference>
<dbReference type="KEGG" id="lgi:LOTGIDRAFT_176103"/>
<proteinExistence type="predicted"/>
<dbReference type="InterPro" id="IPR016186">
    <property type="entry name" value="C-type_lectin-like/link_sf"/>
</dbReference>
<evidence type="ECO:0000256" key="1">
    <source>
        <dbReference type="SAM" id="SignalP"/>
    </source>
</evidence>
<dbReference type="EMBL" id="KB203430">
    <property type="protein sequence ID" value="ESO84712.1"/>
    <property type="molecule type" value="Genomic_DNA"/>
</dbReference>
<dbReference type="OrthoDB" id="441660at2759"/>
<sequence length="161" mass="18909">MFGLYRIWFCILTIFVWKSLCRTSESNWLKFTYIGPVTFYYHRLILNSVLGRCALTCPSLYNWDHIYFQGGDCYCLAPVYVKSSLVSGTVTTNREFWTIRQDVSYCTERGYTIFSDQGYCLKYFSRTSTWHNAESTCRQDGGHLVSLYTQQDLTNLRSLYT</sequence>
<feature type="non-terminal residue" evidence="2">
    <location>
        <position position="161"/>
    </location>
</feature>
<dbReference type="HOGENOM" id="CLU_112611_0_0_1"/>
<feature type="chain" id="PRO_5004715895" description="C-type lectin domain-containing protein" evidence="1">
    <location>
        <begin position="24"/>
        <end position="161"/>
    </location>
</feature>
<dbReference type="Proteomes" id="UP000030746">
    <property type="component" value="Unassembled WGS sequence"/>
</dbReference>
<dbReference type="CTD" id="20243598"/>
<accession>V3ZKB9</accession>
<organism evidence="2 3">
    <name type="scientific">Lottia gigantea</name>
    <name type="common">Giant owl limpet</name>
    <dbReference type="NCBI Taxonomy" id="225164"/>
    <lineage>
        <taxon>Eukaryota</taxon>
        <taxon>Metazoa</taxon>
        <taxon>Spiralia</taxon>
        <taxon>Lophotrochozoa</taxon>
        <taxon>Mollusca</taxon>
        <taxon>Gastropoda</taxon>
        <taxon>Patellogastropoda</taxon>
        <taxon>Lottioidea</taxon>
        <taxon>Lottiidae</taxon>
        <taxon>Lottia</taxon>
    </lineage>
</organism>
<feature type="signal peptide" evidence="1">
    <location>
        <begin position="1"/>
        <end position="23"/>
    </location>
</feature>
<evidence type="ECO:0000313" key="3">
    <source>
        <dbReference type="Proteomes" id="UP000030746"/>
    </source>
</evidence>
<dbReference type="AlphaFoldDB" id="V3ZKB9"/>
<keyword evidence="1" id="KW-0732">Signal</keyword>
<dbReference type="SUPFAM" id="SSF56436">
    <property type="entry name" value="C-type lectin-like"/>
    <property type="match status" value="1"/>
</dbReference>
<keyword evidence="3" id="KW-1185">Reference proteome</keyword>
<dbReference type="RefSeq" id="XP_009064600.1">
    <property type="nucleotide sequence ID" value="XM_009066352.1"/>
</dbReference>
<dbReference type="GeneID" id="20243598"/>
<protein>
    <recommendedName>
        <fullName evidence="4">C-type lectin domain-containing protein</fullName>
    </recommendedName>
</protein>
<reference evidence="2 3" key="1">
    <citation type="journal article" date="2013" name="Nature">
        <title>Insights into bilaterian evolution from three spiralian genomes.</title>
        <authorList>
            <person name="Simakov O."/>
            <person name="Marletaz F."/>
            <person name="Cho S.J."/>
            <person name="Edsinger-Gonzales E."/>
            <person name="Havlak P."/>
            <person name="Hellsten U."/>
            <person name="Kuo D.H."/>
            <person name="Larsson T."/>
            <person name="Lv J."/>
            <person name="Arendt D."/>
            <person name="Savage R."/>
            <person name="Osoegawa K."/>
            <person name="de Jong P."/>
            <person name="Grimwood J."/>
            <person name="Chapman J.A."/>
            <person name="Shapiro H."/>
            <person name="Aerts A."/>
            <person name="Otillar R.P."/>
            <person name="Terry A.Y."/>
            <person name="Boore J.L."/>
            <person name="Grigoriev I.V."/>
            <person name="Lindberg D.R."/>
            <person name="Seaver E.C."/>
            <person name="Weisblat D.A."/>
            <person name="Putnam N.H."/>
            <person name="Rokhsar D.S."/>
        </authorList>
    </citation>
    <scope>NUCLEOTIDE SEQUENCE [LARGE SCALE GENOMIC DNA]</scope>
</reference>
<gene>
    <name evidence="2" type="ORF">LOTGIDRAFT_176103</name>
</gene>
<dbReference type="Gene3D" id="3.10.100.10">
    <property type="entry name" value="Mannose-Binding Protein A, subunit A"/>
    <property type="match status" value="1"/>
</dbReference>